<dbReference type="AlphaFoldDB" id="A0A6H1ZI43"/>
<evidence type="ECO:0000313" key="2">
    <source>
        <dbReference type="EMBL" id="QJH97351.1"/>
    </source>
</evidence>
<dbReference type="EMBL" id="MT144684">
    <property type="protein sequence ID" value="QJH97351.1"/>
    <property type="molecule type" value="Genomic_DNA"/>
</dbReference>
<sequence>MSEYGFYEPMSNADFLPIIKINCQSGRIVRVDRHKDGDAWESTEVDISQTCQFLPDFSHLEVGFIKIDDTGIDFKMQPFADWESSGRLRKPPAEKYRFGFRVPILLAKICAREPGDVRHLSHVGVAVVESVSRLFADYQKQLEQDPQGLVPLVKVAGFVHKQRGRFKNYEPTFEVVKWIERPDVFDEVLAPEVEEEPDVQPVDDGDSLPF</sequence>
<reference evidence="1" key="1">
    <citation type="submission" date="2020-03" db="EMBL/GenBank/DDBJ databases">
        <title>The deep terrestrial virosphere.</title>
        <authorList>
            <person name="Holmfeldt K."/>
            <person name="Nilsson E."/>
            <person name="Simone D."/>
            <person name="Lopez-Fernandez M."/>
            <person name="Wu X."/>
            <person name="de Brujin I."/>
            <person name="Lundin D."/>
            <person name="Andersson A."/>
            <person name="Bertilsson S."/>
            <person name="Dopson M."/>
        </authorList>
    </citation>
    <scope>NUCLEOTIDE SEQUENCE</scope>
    <source>
        <strain evidence="1">TM448A00705</strain>
        <strain evidence="2">TM448B01003</strain>
    </source>
</reference>
<accession>A0A6H1ZI43</accession>
<organism evidence="1">
    <name type="scientific">viral metagenome</name>
    <dbReference type="NCBI Taxonomy" id="1070528"/>
    <lineage>
        <taxon>unclassified sequences</taxon>
        <taxon>metagenomes</taxon>
        <taxon>organismal metagenomes</taxon>
    </lineage>
</organism>
<dbReference type="EMBL" id="MT144050">
    <property type="protein sequence ID" value="QJA47593.1"/>
    <property type="molecule type" value="Genomic_DNA"/>
</dbReference>
<evidence type="ECO:0000313" key="1">
    <source>
        <dbReference type="EMBL" id="QJA47593.1"/>
    </source>
</evidence>
<protein>
    <submittedName>
        <fullName evidence="1">Uncharacterized protein</fullName>
    </submittedName>
</protein>
<proteinExistence type="predicted"/>
<gene>
    <name evidence="1" type="ORF">TM448A00705_0007</name>
    <name evidence="2" type="ORF">TM448B01003_0002</name>
</gene>
<name>A0A6H1ZI43_9ZZZZ</name>